<organism evidence="2 3">
    <name type="scientific">Pleurodeles waltl</name>
    <name type="common">Iberian ribbed newt</name>
    <dbReference type="NCBI Taxonomy" id="8319"/>
    <lineage>
        <taxon>Eukaryota</taxon>
        <taxon>Metazoa</taxon>
        <taxon>Chordata</taxon>
        <taxon>Craniata</taxon>
        <taxon>Vertebrata</taxon>
        <taxon>Euteleostomi</taxon>
        <taxon>Amphibia</taxon>
        <taxon>Batrachia</taxon>
        <taxon>Caudata</taxon>
        <taxon>Salamandroidea</taxon>
        <taxon>Salamandridae</taxon>
        <taxon>Pleurodelinae</taxon>
        <taxon>Pleurodeles</taxon>
    </lineage>
</organism>
<evidence type="ECO:0000313" key="2">
    <source>
        <dbReference type="EMBL" id="KAJ1121148.1"/>
    </source>
</evidence>
<gene>
    <name evidence="2" type="ORF">NDU88_009276</name>
</gene>
<dbReference type="AlphaFoldDB" id="A0AAV7NYK2"/>
<proteinExistence type="predicted"/>
<reference evidence="2" key="1">
    <citation type="journal article" date="2022" name="bioRxiv">
        <title>Sequencing and chromosome-scale assembly of the giantPleurodeles waltlgenome.</title>
        <authorList>
            <person name="Brown T."/>
            <person name="Elewa A."/>
            <person name="Iarovenko S."/>
            <person name="Subramanian E."/>
            <person name="Araus A.J."/>
            <person name="Petzold A."/>
            <person name="Susuki M."/>
            <person name="Suzuki K.-i.T."/>
            <person name="Hayashi T."/>
            <person name="Toyoda A."/>
            <person name="Oliveira C."/>
            <person name="Osipova E."/>
            <person name="Leigh N.D."/>
            <person name="Simon A."/>
            <person name="Yun M.H."/>
        </authorList>
    </citation>
    <scope>NUCLEOTIDE SEQUENCE</scope>
    <source>
        <strain evidence="2">20211129_DDA</strain>
        <tissue evidence="2">Liver</tissue>
    </source>
</reference>
<feature type="compositionally biased region" description="Polar residues" evidence="1">
    <location>
        <begin position="1"/>
        <end position="16"/>
    </location>
</feature>
<accession>A0AAV7NYK2</accession>
<keyword evidence="3" id="KW-1185">Reference proteome</keyword>
<name>A0AAV7NYK2_PLEWA</name>
<sequence length="145" mass="15103">MSQPRLSGQADETTLLSRDGKGGAQGPWSPPHLLLLSPQGFSTGHSSAYLRPTAPLGRGAAAGPGKVDGQPYLAASRTSRPRGAGCSAPLPDLAHHAGCRLPGTTPLTGFQVFPVQQFPAWAVREGFSPVRRRWVQGTGANGGRQ</sequence>
<feature type="compositionally biased region" description="Low complexity" evidence="1">
    <location>
        <begin position="52"/>
        <end position="65"/>
    </location>
</feature>
<dbReference type="EMBL" id="JANPWB010000012">
    <property type="protein sequence ID" value="KAJ1121148.1"/>
    <property type="molecule type" value="Genomic_DNA"/>
</dbReference>
<protein>
    <submittedName>
        <fullName evidence="2">Uncharacterized protein</fullName>
    </submittedName>
</protein>
<dbReference type="Proteomes" id="UP001066276">
    <property type="component" value="Chromosome 8"/>
</dbReference>
<comment type="caution">
    <text evidence="2">The sequence shown here is derived from an EMBL/GenBank/DDBJ whole genome shotgun (WGS) entry which is preliminary data.</text>
</comment>
<feature type="region of interest" description="Disordered" evidence="1">
    <location>
        <begin position="1"/>
        <end position="87"/>
    </location>
</feature>
<evidence type="ECO:0000256" key="1">
    <source>
        <dbReference type="SAM" id="MobiDB-lite"/>
    </source>
</evidence>
<evidence type="ECO:0000313" key="3">
    <source>
        <dbReference type="Proteomes" id="UP001066276"/>
    </source>
</evidence>